<dbReference type="GeneID" id="24093795"/>
<dbReference type="InParanoid" id="J4H0T0"/>
<feature type="transmembrane region" description="Helical" evidence="2">
    <location>
        <begin position="190"/>
        <end position="218"/>
    </location>
</feature>
<gene>
    <name evidence="4" type="ORF">FIBRA_00891</name>
</gene>
<feature type="compositionally biased region" description="Basic and acidic residues" evidence="1">
    <location>
        <begin position="253"/>
        <end position="273"/>
    </location>
</feature>
<evidence type="ECO:0000256" key="2">
    <source>
        <dbReference type="SAM" id="Phobius"/>
    </source>
</evidence>
<dbReference type="PANTHER" id="PTHR35393:SF1">
    <property type="entry name" value="SNOAL-LIKE DOMAIN-CONTAINING PROTEIN"/>
    <property type="match status" value="1"/>
</dbReference>
<sequence length="273" mass="30234">MEDPAHELEAVVLTLTTAVNAEIQKAAILRYFAPDASFRHPCCTVPPSSTPSSHPTSPTYPPFSRLLAPFSTPAAADSRETILSIYQWYRVLSPRLIVHVKNVCWDPAREEAWVEVVQAFHIWTSPLPAAEARLFTHLQLRRMPSPPPAQEGDSDALSSDPRPLFVIASQEDFYHPEDLMALLVPPLVPLVHILLLLGTWASLLGAWFFGSVLGWWAVKSGEGGRGVTLDPAGEALPPQNVDELNTLANGDKAYQDSRASEEEEERVDRKKRD</sequence>
<dbReference type="STRING" id="599839.J4H0T0"/>
<reference evidence="4 5" key="1">
    <citation type="journal article" date="2012" name="Appl. Environ. Microbiol.">
        <title>Short-read sequencing for genomic analysis of the brown rot fungus Fibroporia radiculosa.</title>
        <authorList>
            <person name="Tang J.D."/>
            <person name="Perkins A.D."/>
            <person name="Sonstegard T.S."/>
            <person name="Schroeder S.G."/>
            <person name="Burgess S.C."/>
            <person name="Diehl S.V."/>
        </authorList>
    </citation>
    <scope>NUCLEOTIDE SEQUENCE [LARGE SCALE GENOMIC DNA]</scope>
    <source>
        <strain evidence="4 5">TFFH 294</strain>
    </source>
</reference>
<dbReference type="Proteomes" id="UP000006352">
    <property type="component" value="Unassembled WGS sequence"/>
</dbReference>
<evidence type="ECO:0000313" key="4">
    <source>
        <dbReference type="EMBL" id="CCL98884.1"/>
    </source>
</evidence>
<dbReference type="AlphaFoldDB" id="J4H0T0"/>
<organism evidence="4 5">
    <name type="scientific">Fibroporia radiculosa</name>
    <dbReference type="NCBI Taxonomy" id="599839"/>
    <lineage>
        <taxon>Eukaryota</taxon>
        <taxon>Fungi</taxon>
        <taxon>Dikarya</taxon>
        <taxon>Basidiomycota</taxon>
        <taxon>Agaricomycotina</taxon>
        <taxon>Agaricomycetes</taxon>
        <taxon>Polyporales</taxon>
        <taxon>Fibroporiaceae</taxon>
        <taxon>Fibroporia</taxon>
    </lineage>
</organism>
<keyword evidence="2" id="KW-0472">Membrane</keyword>
<dbReference type="OrthoDB" id="2344312at2759"/>
<feature type="region of interest" description="Disordered" evidence="1">
    <location>
        <begin position="249"/>
        <end position="273"/>
    </location>
</feature>
<evidence type="ECO:0000313" key="5">
    <source>
        <dbReference type="Proteomes" id="UP000006352"/>
    </source>
</evidence>
<keyword evidence="2" id="KW-0812">Transmembrane</keyword>
<dbReference type="EMBL" id="HE796904">
    <property type="protein sequence ID" value="CCL98884.1"/>
    <property type="molecule type" value="Genomic_DNA"/>
</dbReference>
<feature type="domain" description="SigF-like NTF2-like" evidence="3">
    <location>
        <begin position="71"/>
        <end position="215"/>
    </location>
</feature>
<dbReference type="RefSeq" id="XP_012178167.1">
    <property type="nucleotide sequence ID" value="XM_012322777.1"/>
</dbReference>
<dbReference type="InterPro" id="IPR057514">
    <property type="entry name" value="NTF2_SigF"/>
</dbReference>
<accession>J4H0T0</accession>
<dbReference type="PANTHER" id="PTHR35393">
    <property type="entry name" value="CHROMOSOME 1, WHOLE GENOME SHOTGUN SEQUENCE"/>
    <property type="match status" value="1"/>
</dbReference>
<protein>
    <recommendedName>
        <fullName evidence="3">SigF-like NTF2-like domain-containing protein</fullName>
    </recommendedName>
</protein>
<proteinExistence type="predicted"/>
<feature type="domain" description="SigF-like NTF2-like" evidence="3">
    <location>
        <begin position="1"/>
        <end position="49"/>
    </location>
</feature>
<dbReference type="Pfam" id="PF24840">
    <property type="entry name" value="NTF2_SigF"/>
    <property type="match status" value="2"/>
</dbReference>
<evidence type="ECO:0000259" key="3">
    <source>
        <dbReference type="Pfam" id="PF24840"/>
    </source>
</evidence>
<dbReference type="HOGENOM" id="CLU_079426_1_0_1"/>
<keyword evidence="5" id="KW-1185">Reference proteome</keyword>
<keyword evidence="2" id="KW-1133">Transmembrane helix</keyword>
<name>J4H0T0_9APHY</name>
<evidence type="ECO:0000256" key="1">
    <source>
        <dbReference type="SAM" id="MobiDB-lite"/>
    </source>
</evidence>